<evidence type="ECO:0000313" key="12">
    <source>
        <dbReference type="Proteomes" id="UP000307380"/>
    </source>
</evidence>
<evidence type="ECO:0000259" key="9">
    <source>
        <dbReference type="Pfam" id="PF00725"/>
    </source>
</evidence>
<dbReference type="EMBL" id="SSSN01000005">
    <property type="protein sequence ID" value="THG34425.1"/>
    <property type="molecule type" value="Genomic_DNA"/>
</dbReference>
<dbReference type="InterPro" id="IPR006176">
    <property type="entry name" value="3-OHacyl-CoA_DH_NAD-bd"/>
</dbReference>
<evidence type="ECO:0000259" key="10">
    <source>
        <dbReference type="Pfam" id="PF02737"/>
    </source>
</evidence>
<dbReference type="Gene3D" id="1.10.1040.10">
    <property type="entry name" value="N-(1-d-carboxylethyl)-l-norvaline Dehydrogenase, domain 2"/>
    <property type="match status" value="1"/>
</dbReference>
<evidence type="ECO:0000256" key="2">
    <source>
        <dbReference type="ARBA" id="ARBA00005086"/>
    </source>
</evidence>
<sequence>MTEFTSVTVLGTGVLGSQIAYQTAFSDFDVVAYDISDELLEGAKKRFAALATTYAKHVKGAGDGKADDALTRIRYSSDLADAVKDADLVIEAVPEDIAVKRETYGRLAEVAPEKTIFATNSSTLLPSAIADYTGRPDKFLAMHFANHIWLHNVAEIMGSPQTDPAVFAQLVDFAGAIGMVPIEVHKEKAGYVLNSLLVPFMTAASDLLVDGVADPETIDKTWKIGTGAPAGPFEIYDVVGLTTAYNISRNGGPKQQKFAAFLKENFIDQGKLGVATGEGFYTYPRS</sequence>
<feature type="site" description="Important for catalytic activity" evidence="8">
    <location>
        <position position="143"/>
    </location>
</feature>
<name>A0A4S4FWU1_9MICO</name>
<dbReference type="PIRSF" id="PIRSF000105">
    <property type="entry name" value="HCDH"/>
    <property type="match status" value="1"/>
</dbReference>
<keyword evidence="5" id="KW-0520">NAD</keyword>
<dbReference type="RefSeq" id="WP_136424223.1">
    <property type="nucleotide sequence ID" value="NZ_SSSN01000005.1"/>
</dbReference>
<dbReference type="Proteomes" id="UP000307380">
    <property type="component" value="Unassembled WGS sequence"/>
</dbReference>
<dbReference type="InterPro" id="IPR006108">
    <property type="entry name" value="3HC_DH_C"/>
</dbReference>
<evidence type="ECO:0000256" key="6">
    <source>
        <dbReference type="ARBA" id="ARBA00023098"/>
    </source>
</evidence>
<feature type="domain" description="3-hydroxyacyl-CoA dehydrogenase NAD binding" evidence="10">
    <location>
        <begin position="7"/>
        <end position="186"/>
    </location>
</feature>
<comment type="pathway">
    <text evidence="1">Lipid metabolism; fatty acid beta-oxidation.</text>
</comment>
<proteinExistence type="predicted"/>
<dbReference type="EC" id="1.1.1.35" evidence="11"/>
<comment type="caution">
    <text evidence="11">The sequence shown here is derived from an EMBL/GenBank/DDBJ whole genome shotgun (WGS) entry which is preliminary data.</text>
</comment>
<gene>
    <name evidence="11" type="ORF">E6C70_09155</name>
</gene>
<dbReference type="NCBIfam" id="NF006143">
    <property type="entry name" value="PRK08293.1"/>
    <property type="match status" value="1"/>
</dbReference>
<dbReference type="GO" id="GO:0003857">
    <property type="term" value="F:(3S)-3-hydroxyacyl-CoA dehydrogenase (NAD+) activity"/>
    <property type="evidence" value="ECO:0007669"/>
    <property type="project" value="UniProtKB-EC"/>
</dbReference>
<dbReference type="PANTHER" id="PTHR43561:SF3">
    <property type="entry name" value="HYDROXYACYL-COENZYME A DEHYDROGENASE, MITOCHONDRIAL"/>
    <property type="match status" value="1"/>
</dbReference>
<evidence type="ECO:0000256" key="5">
    <source>
        <dbReference type="ARBA" id="ARBA00023027"/>
    </source>
</evidence>
<dbReference type="Pfam" id="PF00725">
    <property type="entry name" value="3HCDH"/>
    <property type="match status" value="1"/>
</dbReference>
<accession>A0A4S4FWU1</accession>
<keyword evidence="6" id="KW-0443">Lipid metabolism</keyword>
<reference evidence="11 12" key="1">
    <citation type="submission" date="2019-04" db="EMBL/GenBank/DDBJ databases">
        <authorList>
            <person name="Jiang L."/>
        </authorList>
    </citation>
    <scope>NUCLEOTIDE SEQUENCE [LARGE SCALE GENOMIC DNA]</scope>
    <source>
        <strain evidence="11 12">YIM 131861</strain>
    </source>
</reference>
<dbReference type="AlphaFoldDB" id="A0A4S4FWU1"/>
<keyword evidence="4 11" id="KW-0560">Oxidoreductase</keyword>
<comment type="catalytic activity">
    <reaction evidence="7">
        <text>a (3S)-3-hydroxyacyl-CoA + NAD(+) = a 3-oxoacyl-CoA + NADH + H(+)</text>
        <dbReference type="Rhea" id="RHEA:22432"/>
        <dbReference type="ChEBI" id="CHEBI:15378"/>
        <dbReference type="ChEBI" id="CHEBI:57318"/>
        <dbReference type="ChEBI" id="CHEBI:57540"/>
        <dbReference type="ChEBI" id="CHEBI:57945"/>
        <dbReference type="ChEBI" id="CHEBI:90726"/>
        <dbReference type="EC" id="1.1.1.35"/>
    </reaction>
</comment>
<evidence type="ECO:0000256" key="7">
    <source>
        <dbReference type="ARBA" id="ARBA00049556"/>
    </source>
</evidence>
<dbReference type="InterPro" id="IPR036291">
    <property type="entry name" value="NAD(P)-bd_dom_sf"/>
</dbReference>
<dbReference type="OrthoDB" id="9771883at2"/>
<dbReference type="GO" id="GO:0006635">
    <property type="term" value="P:fatty acid beta-oxidation"/>
    <property type="evidence" value="ECO:0007669"/>
    <property type="project" value="TreeGrafter"/>
</dbReference>
<comment type="pathway">
    <text evidence="2">Lipid metabolism; butanoate metabolism.</text>
</comment>
<dbReference type="Pfam" id="PF02737">
    <property type="entry name" value="3HCDH_N"/>
    <property type="match status" value="1"/>
</dbReference>
<dbReference type="InterPro" id="IPR008927">
    <property type="entry name" value="6-PGluconate_DH-like_C_sf"/>
</dbReference>
<evidence type="ECO:0000256" key="3">
    <source>
        <dbReference type="ARBA" id="ARBA00022832"/>
    </source>
</evidence>
<dbReference type="InterPro" id="IPR022694">
    <property type="entry name" value="3-OHacyl-CoA_DH"/>
</dbReference>
<evidence type="ECO:0000256" key="8">
    <source>
        <dbReference type="PIRSR" id="PIRSR000105-1"/>
    </source>
</evidence>
<evidence type="ECO:0000256" key="1">
    <source>
        <dbReference type="ARBA" id="ARBA00005005"/>
    </source>
</evidence>
<dbReference type="Gene3D" id="3.40.50.720">
    <property type="entry name" value="NAD(P)-binding Rossmann-like Domain"/>
    <property type="match status" value="1"/>
</dbReference>
<feature type="domain" description="3-hydroxyacyl-CoA dehydrogenase C-terminal" evidence="9">
    <location>
        <begin position="190"/>
        <end position="283"/>
    </location>
</feature>
<dbReference type="GO" id="GO:0070403">
    <property type="term" value="F:NAD+ binding"/>
    <property type="evidence" value="ECO:0007669"/>
    <property type="project" value="InterPro"/>
</dbReference>
<dbReference type="InterPro" id="IPR013328">
    <property type="entry name" value="6PGD_dom2"/>
</dbReference>
<keyword evidence="12" id="KW-1185">Reference proteome</keyword>
<evidence type="ECO:0000313" key="11">
    <source>
        <dbReference type="EMBL" id="THG34425.1"/>
    </source>
</evidence>
<evidence type="ECO:0000256" key="4">
    <source>
        <dbReference type="ARBA" id="ARBA00023002"/>
    </source>
</evidence>
<dbReference type="PANTHER" id="PTHR43561">
    <property type="match status" value="1"/>
</dbReference>
<protein>
    <submittedName>
        <fullName evidence="11">3-hydroxyacyl-CoA dehydrogenase</fullName>
        <ecNumber evidence="11">1.1.1.35</ecNumber>
    </submittedName>
</protein>
<organism evidence="11 12">
    <name type="scientific">Orlajensenia flava</name>
    <dbReference type="NCBI Taxonomy" id="2565934"/>
    <lineage>
        <taxon>Bacteria</taxon>
        <taxon>Bacillati</taxon>
        <taxon>Actinomycetota</taxon>
        <taxon>Actinomycetes</taxon>
        <taxon>Micrococcales</taxon>
        <taxon>Microbacteriaceae</taxon>
        <taxon>Orlajensenia</taxon>
    </lineage>
</organism>
<keyword evidence="3" id="KW-0276">Fatty acid metabolism</keyword>
<dbReference type="SUPFAM" id="SSF51735">
    <property type="entry name" value="NAD(P)-binding Rossmann-fold domains"/>
    <property type="match status" value="1"/>
</dbReference>
<dbReference type="SUPFAM" id="SSF48179">
    <property type="entry name" value="6-phosphogluconate dehydrogenase C-terminal domain-like"/>
    <property type="match status" value="1"/>
</dbReference>
<dbReference type="InterPro" id="IPR052242">
    <property type="entry name" value="Mito_3-hydroxyacyl-CoA_DH"/>
</dbReference>